<accession>A0A1C0YV63</accession>
<dbReference type="OrthoDB" id="190500at2"/>
<dbReference type="RefSeq" id="WP_066463657.1">
    <property type="nucleotide sequence ID" value="NZ_MATO01000031.1"/>
</dbReference>
<dbReference type="Pfam" id="PF03787">
    <property type="entry name" value="RAMPs"/>
    <property type="match status" value="1"/>
</dbReference>
<evidence type="ECO:0000313" key="3">
    <source>
        <dbReference type="EMBL" id="OCS91024.1"/>
    </source>
</evidence>
<keyword evidence="1" id="KW-0051">Antiviral defense</keyword>
<evidence type="ECO:0000259" key="2">
    <source>
        <dbReference type="Pfam" id="PF03787"/>
    </source>
</evidence>
<evidence type="ECO:0000256" key="1">
    <source>
        <dbReference type="ARBA" id="ARBA00023118"/>
    </source>
</evidence>
<dbReference type="NCBIfam" id="TIGR01894">
    <property type="entry name" value="cas_TM1795_cmr1"/>
    <property type="match status" value="1"/>
</dbReference>
<gene>
    <name evidence="3" type="ORF">A6K76_09780</name>
</gene>
<feature type="domain" description="CRISPR type III-associated protein" evidence="2">
    <location>
        <begin position="20"/>
        <end position="158"/>
    </location>
</feature>
<reference evidence="3 4" key="1">
    <citation type="submission" date="2016-07" db="EMBL/GenBank/DDBJ databases">
        <title>Caryophanon latum genome sequencing.</title>
        <authorList>
            <person name="Verma A."/>
            <person name="Pal Y."/>
            <person name="Krishnamurthi S."/>
        </authorList>
    </citation>
    <scope>NUCLEOTIDE SEQUENCE [LARGE SCALE GENOMIC DNA]</scope>
    <source>
        <strain evidence="3 4">DSM 14151</strain>
    </source>
</reference>
<sequence>MELLNVFETGSAIDVKSYDVTFVTPIAVHGVDSKNTAEFRASSLKGIYRYWWRTLQTDSKNLLAREEAYFGGTSVNKRKSPVTIVVKKAPSYNVVRTNVRPHNTEKRVMIPTLQKGQQATIELRAKKGQLDDSYIHYWEYVLHVGNFGQRARRGFGACQTHTWDSVADYVASLKNVFERLQVADAFEWSSSALIVKRRRPERVDHPIVENIYIGAPKKTADEVTYAIGVATHEANGDGTLGSAKQRWGSPLHCTVRKIGEQYYPIVTEVTPPKAKQGKRYEEKRRDFLAQLGVQL</sequence>
<organism evidence="3 4">
    <name type="scientific">Caryophanon latum</name>
    <dbReference type="NCBI Taxonomy" id="33977"/>
    <lineage>
        <taxon>Bacteria</taxon>
        <taxon>Bacillati</taxon>
        <taxon>Bacillota</taxon>
        <taxon>Bacilli</taxon>
        <taxon>Bacillales</taxon>
        <taxon>Caryophanaceae</taxon>
        <taxon>Caryophanon</taxon>
    </lineage>
</organism>
<comment type="caution">
    <text evidence="3">The sequence shown here is derived from an EMBL/GenBank/DDBJ whole genome shotgun (WGS) entry which is preliminary data.</text>
</comment>
<name>A0A1C0YV63_9BACL</name>
<dbReference type="EMBL" id="MATO01000031">
    <property type="protein sequence ID" value="OCS91024.1"/>
    <property type="molecule type" value="Genomic_DNA"/>
</dbReference>
<dbReference type="AlphaFoldDB" id="A0A1C0YV63"/>
<proteinExistence type="predicted"/>
<dbReference type="InterPro" id="IPR005537">
    <property type="entry name" value="RAMP_III_fam"/>
</dbReference>
<dbReference type="InterPro" id="IPR007522">
    <property type="entry name" value="CRISPR-assoc_prot_TM1795"/>
</dbReference>
<protein>
    <submittedName>
        <fullName evidence="3">Type III-B CRISPR module RAMP protein Cmr1</fullName>
    </submittedName>
</protein>
<dbReference type="Proteomes" id="UP000093482">
    <property type="component" value="Unassembled WGS sequence"/>
</dbReference>
<keyword evidence="4" id="KW-1185">Reference proteome</keyword>
<dbReference type="GO" id="GO:0051607">
    <property type="term" value="P:defense response to virus"/>
    <property type="evidence" value="ECO:0007669"/>
    <property type="project" value="UniProtKB-KW"/>
</dbReference>
<evidence type="ECO:0000313" key="4">
    <source>
        <dbReference type="Proteomes" id="UP000093482"/>
    </source>
</evidence>